<dbReference type="InterPro" id="IPR006600">
    <property type="entry name" value="HTH_CenpB_DNA-bd_dom"/>
</dbReference>
<accession>A0A8J5J3H3</accession>
<dbReference type="GO" id="GO:0003677">
    <property type="term" value="F:DNA binding"/>
    <property type="evidence" value="ECO:0007669"/>
    <property type="project" value="UniProtKB-KW"/>
</dbReference>
<dbReference type="SMART" id="SM00674">
    <property type="entry name" value="CENPB"/>
    <property type="match status" value="1"/>
</dbReference>
<dbReference type="AlphaFoldDB" id="A0A8J5J3H3"/>
<organism evidence="3 4">
    <name type="scientific">Phytophthora aleatoria</name>
    <dbReference type="NCBI Taxonomy" id="2496075"/>
    <lineage>
        <taxon>Eukaryota</taxon>
        <taxon>Sar</taxon>
        <taxon>Stramenopiles</taxon>
        <taxon>Oomycota</taxon>
        <taxon>Peronosporomycetes</taxon>
        <taxon>Peronosporales</taxon>
        <taxon>Peronosporaceae</taxon>
        <taxon>Phytophthora</taxon>
    </lineage>
</organism>
<evidence type="ECO:0000313" key="4">
    <source>
        <dbReference type="Proteomes" id="UP000709295"/>
    </source>
</evidence>
<comment type="caution">
    <text evidence="3">The sequence shown here is derived from an EMBL/GenBank/DDBJ whole genome shotgun (WGS) entry which is preliminary data.</text>
</comment>
<evidence type="ECO:0000256" key="1">
    <source>
        <dbReference type="ARBA" id="ARBA00023125"/>
    </source>
</evidence>
<evidence type="ECO:0000313" key="3">
    <source>
        <dbReference type="EMBL" id="KAG6955525.1"/>
    </source>
</evidence>
<protein>
    <recommendedName>
        <fullName evidence="2">HTH CENPB-type domain-containing protein</fullName>
    </recommendedName>
</protein>
<dbReference type="PROSITE" id="PS51253">
    <property type="entry name" value="HTH_CENPB"/>
    <property type="match status" value="1"/>
</dbReference>
<reference evidence="3" key="1">
    <citation type="submission" date="2021-01" db="EMBL/GenBank/DDBJ databases">
        <title>Phytophthora aleatoria, a newly-described species from Pinus radiata is distinct from Phytophthora cactorum isolates based on comparative genomics.</title>
        <authorList>
            <person name="Mcdougal R."/>
            <person name="Panda P."/>
            <person name="Williams N."/>
            <person name="Studholme D.J."/>
        </authorList>
    </citation>
    <scope>NUCLEOTIDE SEQUENCE</scope>
    <source>
        <strain evidence="3">NZFS 4037</strain>
    </source>
</reference>
<keyword evidence="4" id="KW-1185">Reference proteome</keyword>
<keyword evidence="1" id="KW-0238">DNA-binding</keyword>
<gene>
    <name evidence="3" type="ORF">JG688_00011845</name>
</gene>
<dbReference type="Proteomes" id="UP000709295">
    <property type="component" value="Unassembled WGS sequence"/>
</dbReference>
<sequence length="181" mass="20551">MAATVAEFFASSNTPKRRQVYAWKKLRAVLESKIAGGSRYHQRSHTLGMSATLSVEVEEQLILWINEPRADGVPVTSMVLKLQAQDLHRTSGPCVELVKASWSWQKHFLSRHKLSIRHRTLEVQSTPADAEQKTEEVSKQVWLKMQKLGVSVVYNTDQSGVNHEYMRLLLQSPRAEPRMAG</sequence>
<name>A0A8J5J3H3_9STRA</name>
<dbReference type="EMBL" id="JAENGY010000864">
    <property type="protein sequence ID" value="KAG6955525.1"/>
    <property type="molecule type" value="Genomic_DNA"/>
</dbReference>
<evidence type="ECO:0000259" key="2">
    <source>
        <dbReference type="PROSITE" id="PS51253"/>
    </source>
</evidence>
<dbReference type="Pfam" id="PF03221">
    <property type="entry name" value="HTH_Tnp_Tc5"/>
    <property type="match status" value="1"/>
</dbReference>
<proteinExistence type="predicted"/>
<feature type="domain" description="HTH CENPB-type" evidence="2">
    <location>
        <begin position="45"/>
        <end position="118"/>
    </location>
</feature>